<dbReference type="Gene3D" id="3.40.50.300">
    <property type="entry name" value="P-loop containing nucleotide triphosphate hydrolases"/>
    <property type="match status" value="1"/>
</dbReference>
<dbReference type="InterPro" id="IPR027417">
    <property type="entry name" value="P-loop_NTPase"/>
</dbReference>
<dbReference type="PANTHER" id="PTHR43384">
    <property type="entry name" value="SEPTUM SITE-DETERMINING PROTEIN MIND HOMOLOG, CHLOROPLASTIC-RELATED"/>
    <property type="match status" value="1"/>
</dbReference>
<evidence type="ECO:0000259" key="3">
    <source>
        <dbReference type="Pfam" id="PF13614"/>
    </source>
</evidence>
<dbReference type="SUPFAM" id="SSF52540">
    <property type="entry name" value="P-loop containing nucleoside triphosphate hydrolases"/>
    <property type="match status" value="1"/>
</dbReference>
<name>A0ABQ0QCP5_9PROT</name>
<keyword evidence="2" id="KW-0067">ATP-binding</keyword>
<accession>A0ABQ0QCP5</accession>
<evidence type="ECO:0000256" key="1">
    <source>
        <dbReference type="ARBA" id="ARBA00022741"/>
    </source>
</evidence>
<dbReference type="InterPro" id="IPR050625">
    <property type="entry name" value="ParA/MinD_ATPase"/>
</dbReference>
<dbReference type="PIRSF" id="PIRSF003092">
    <property type="entry name" value="MinD"/>
    <property type="match status" value="1"/>
</dbReference>
<evidence type="ECO:0000256" key="2">
    <source>
        <dbReference type="ARBA" id="ARBA00022840"/>
    </source>
</evidence>
<proteinExistence type="predicted"/>
<dbReference type="InterPro" id="IPR025501">
    <property type="entry name" value="MinD_FleN"/>
</dbReference>
<dbReference type="InterPro" id="IPR025669">
    <property type="entry name" value="AAA_dom"/>
</dbReference>
<keyword evidence="5" id="KW-1185">Reference proteome</keyword>
<feature type="domain" description="AAA" evidence="3">
    <location>
        <begin position="28"/>
        <end position="187"/>
    </location>
</feature>
<protein>
    <submittedName>
        <fullName evidence="4">Cobyrinic acid ac-diamide synthase</fullName>
    </submittedName>
</protein>
<evidence type="ECO:0000313" key="5">
    <source>
        <dbReference type="Proteomes" id="UP001061070"/>
    </source>
</evidence>
<dbReference type="PANTHER" id="PTHR43384:SF4">
    <property type="entry name" value="CELLULOSE BIOSYNTHESIS PROTEIN BCSQ-RELATED"/>
    <property type="match status" value="1"/>
</dbReference>
<dbReference type="EMBL" id="BAQW01000009">
    <property type="protein sequence ID" value="GBR13332.1"/>
    <property type="molecule type" value="Genomic_DNA"/>
</dbReference>
<reference evidence="4" key="1">
    <citation type="submission" date="2013-04" db="EMBL/GenBank/DDBJ databases">
        <title>The genome sequencing project of 58 acetic acid bacteria.</title>
        <authorList>
            <person name="Okamoto-Kainuma A."/>
            <person name="Ishikawa M."/>
            <person name="Umino S."/>
            <person name="Koizumi Y."/>
            <person name="Shiwa Y."/>
            <person name="Yoshikawa H."/>
            <person name="Matsutani M."/>
            <person name="Matsushita K."/>
        </authorList>
    </citation>
    <scope>NUCLEOTIDE SEQUENCE</scope>
    <source>
        <strain evidence="4">NRIC 0228</strain>
    </source>
</reference>
<comment type="caution">
    <text evidence="4">The sequence shown here is derived from an EMBL/GenBank/DDBJ whole genome shotgun (WGS) entry which is preliminary data.</text>
</comment>
<organism evidence="4 5">
    <name type="scientific">Gluconobacter frateurii NRIC 0228</name>
    <dbReference type="NCBI Taxonomy" id="1307946"/>
    <lineage>
        <taxon>Bacteria</taxon>
        <taxon>Pseudomonadati</taxon>
        <taxon>Pseudomonadota</taxon>
        <taxon>Alphaproteobacteria</taxon>
        <taxon>Acetobacterales</taxon>
        <taxon>Acetobacteraceae</taxon>
        <taxon>Gluconobacter</taxon>
    </lineage>
</organism>
<evidence type="ECO:0000313" key="4">
    <source>
        <dbReference type="EMBL" id="GBR13332.1"/>
    </source>
</evidence>
<keyword evidence="1" id="KW-0547">Nucleotide-binding</keyword>
<dbReference type="Pfam" id="PF13614">
    <property type="entry name" value="AAA_31"/>
    <property type="match status" value="1"/>
</dbReference>
<gene>
    <name evidence="4" type="ORF">AA0228_1981</name>
</gene>
<dbReference type="Proteomes" id="UP001061070">
    <property type="component" value="Unassembled WGS sequence"/>
</dbReference>
<sequence>MDPVMDHQIKQRPPETLVVASSHPRRTRIIAVASGKGGVGKTWLSVSLAQVLARSGYKVLIFDGDFGLANVDIQLGLVPTHDVVDILSGSVTIEEGVQHFRGGTGLSAFSFDVLPGRSGISAISGMDCEALDKLLLSLRLAKQYDFVLLDLCAGIDSVTRHLAAISDQLLAVTTDEPTALADVYAIMKLYLRDRRRVGGDDMHCQLVINQASSHRSGVQTYEKLLQACRFFLKWEPQLAGTVRKDSRVPAAIRKQSSLMETFPASPAAIDVGRLVRQVVQGNLPAME</sequence>